<feature type="transmembrane region" description="Helical" evidence="5">
    <location>
        <begin position="197"/>
        <end position="228"/>
    </location>
</feature>
<dbReference type="GO" id="GO:0022857">
    <property type="term" value="F:transmembrane transporter activity"/>
    <property type="evidence" value="ECO:0007669"/>
    <property type="project" value="InterPro"/>
</dbReference>
<proteinExistence type="predicted"/>
<feature type="transmembrane region" description="Helical" evidence="5">
    <location>
        <begin position="110"/>
        <end position="128"/>
    </location>
</feature>
<feature type="domain" description="Major facilitator superfamily (MFS) profile" evidence="6">
    <location>
        <begin position="43"/>
        <end position="505"/>
    </location>
</feature>
<keyword evidence="3 5" id="KW-1133">Transmembrane helix</keyword>
<keyword evidence="4 5" id="KW-0472">Membrane</keyword>
<dbReference type="PANTHER" id="PTHR23502:SF74">
    <property type="entry name" value="MAJOR FACILITATOR SUPERFAMILY (MFS) PROFILE DOMAIN-CONTAINING PROTEIN"/>
    <property type="match status" value="1"/>
</dbReference>
<sequence length="505" mass="55840">MRTFAYTPNFQYRLDRHAPSPVTWDGPNDPQNPQNWSLRQKWIITLVTSGVTINATFSSSAPSSATTRIIEQFAISSEVSYVVTSVYLLGYVFGSFFFGPGSEVVGRKRILVVTMCCYTLFILGQIFAPNIQTLIVTRFFSGFFASSPLTVGGAVLADLWAGKDRGLPSSIFSGSVFLGPALGPLVGGFVAESSLKWNWIFWVMFIFAGASTLVMIVLLPETCSLVLLSRKAKRLRKQAATPQIAKAIFTEHERKETTLGEMVRVTFCRPFLMLAEEPILVLVTVYMSIVYGLLYALFEAFPIIFMERHGLSSSQNGLIFIGVGIGSTIGAVLNWHLTETLYVPHYARWKGFPPAEYRLWGAMVGSPALVIGTFWLGWTGNYESISWAAPAVATVFLGFGIFLIFTSFLTYLIDTYLMYCASAFAANTIIRSLVAAAFPLFTVQMFQTLGIGWAASLIGFIALLLAPSPFLFYKYGARIRAKSKFAPCIDLKIAKELEKSKFFAI</sequence>
<comment type="caution">
    <text evidence="7">The sequence shown here is derived from an EMBL/GenBank/DDBJ whole genome shotgun (WGS) entry which is preliminary data.</text>
</comment>
<feature type="transmembrane region" description="Helical" evidence="5">
    <location>
        <begin position="171"/>
        <end position="191"/>
    </location>
</feature>
<dbReference type="FunFam" id="1.20.1250.20:FF:000011">
    <property type="entry name" value="MFS multidrug transporter, putative"/>
    <property type="match status" value="1"/>
</dbReference>
<dbReference type="InterPro" id="IPR036259">
    <property type="entry name" value="MFS_trans_sf"/>
</dbReference>
<dbReference type="PANTHER" id="PTHR23502">
    <property type="entry name" value="MAJOR FACILITATOR SUPERFAMILY"/>
    <property type="match status" value="1"/>
</dbReference>
<dbReference type="AlphaFoldDB" id="A0A1Q3ESP1"/>
<feature type="transmembrane region" description="Helical" evidence="5">
    <location>
        <begin position="384"/>
        <end position="409"/>
    </location>
</feature>
<evidence type="ECO:0000256" key="1">
    <source>
        <dbReference type="ARBA" id="ARBA00004141"/>
    </source>
</evidence>
<organism evidence="7 8">
    <name type="scientific">Lentinula edodes</name>
    <name type="common">Shiitake mushroom</name>
    <name type="synonym">Lentinus edodes</name>
    <dbReference type="NCBI Taxonomy" id="5353"/>
    <lineage>
        <taxon>Eukaryota</taxon>
        <taxon>Fungi</taxon>
        <taxon>Dikarya</taxon>
        <taxon>Basidiomycota</taxon>
        <taxon>Agaricomycotina</taxon>
        <taxon>Agaricomycetes</taxon>
        <taxon>Agaricomycetidae</taxon>
        <taxon>Agaricales</taxon>
        <taxon>Marasmiineae</taxon>
        <taxon>Omphalotaceae</taxon>
        <taxon>Lentinula</taxon>
    </lineage>
</organism>
<evidence type="ECO:0000259" key="6">
    <source>
        <dbReference type="PROSITE" id="PS50850"/>
    </source>
</evidence>
<keyword evidence="8" id="KW-1185">Reference proteome</keyword>
<evidence type="ECO:0000256" key="4">
    <source>
        <dbReference type="ARBA" id="ARBA00023136"/>
    </source>
</evidence>
<feature type="transmembrane region" description="Helical" evidence="5">
    <location>
        <begin position="79"/>
        <end position="98"/>
    </location>
</feature>
<dbReference type="SUPFAM" id="SSF103473">
    <property type="entry name" value="MFS general substrate transporter"/>
    <property type="match status" value="1"/>
</dbReference>
<protein>
    <submittedName>
        <fullName evidence="7">MFS polyamine transporter</fullName>
    </submittedName>
</protein>
<name>A0A1Q3ESP1_LENED</name>
<feature type="transmembrane region" description="Helical" evidence="5">
    <location>
        <begin position="279"/>
        <end position="298"/>
    </location>
</feature>
<feature type="transmembrane region" description="Helical" evidence="5">
    <location>
        <begin position="450"/>
        <end position="473"/>
    </location>
</feature>
<accession>A0A1Q3ESP1</accession>
<evidence type="ECO:0000256" key="3">
    <source>
        <dbReference type="ARBA" id="ARBA00022989"/>
    </source>
</evidence>
<dbReference type="GO" id="GO:0005886">
    <property type="term" value="C:plasma membrane"/>
    <property type="evidence" value="ECO:0007669"/>
    <property type="project" value="TreeGrafter"/>
</dbReference>
<keyword evidence="2 5" id="KW-0812">Transmembrane</keyword>
<evidence type="ECO:0000313" key="8">
    <source>
        <dbReference type="Proteomes" id="UP000188533"/>
    </source>
</evidence>
<dbReference type="Gene3D" id="1.20.1250.20">
    <property type="entry name" value="MFS general substrate transporter like domains"/>
    <property type="match status" value="1"/>
</dbReference>
<reference evidence="7 8" key="1">
    <citation type="submission" date="2016-08" db="EMBL/GenBank/DDBJ databases">
        <authorList>
            <consortium name="Lentinula edodes genome sequencing consortium"/>
            <person name="Sakamoto Y."/>
            <person name="Nakade K."/>
            <person name="Sato S."/>
            <person name="Yoshida Y."/>
            <person name="Miyazaki K."/>
            <person name="Natsume S."/>
            <person name="Konno N."/>
        </authorList>
    </citation>
    <scope>NUCLEOTIDE SEQUENCE [LARGE SCALE GENOMIC DNA]</scope>
    <source>
        <strain evidence="7 8">NBRC 111202</strain>
    </source>
</reference>
<evidence type="ECO:0000256" key="5">
    <source>
        <dbReference type="SAM" id="Phobius"/>
    </source>
</evidence>
<dbReference type="EMBL" id="BDGU01001594">
    <property type="protein sequence ID" value="GAW10197.1"/>
    <property type="molecule type" value="Genomic_DNA"/>
</dbReference>
<dbReference type="Proteomes" id="UP000188533">
    <property type="component" value="Unassembled WGS sequence"/>
</dbReference>
<dbReference type="InterPro" id="IPR011701">
    <property type="entry name" value="MFS"/>
</dbReference>
<gene>
    <name evidence="7" type="ORF">LENED_012438</name>
</gene>
<reference evidence="7 8" key="2">
    <citation type="submission" date="2017-02" db="EMBL/GenBank/DDBJ databases">
        <title>A genome survey and senescence transcriptome analysis in Lentinula edodes.</title>
        <authorList>
            <person name="Sakamoto Y."/>
            <person name="Nakade K."/>
            <person name="Sato S."/>
            <person name="Yoshida Y."/>
            <person name="Miyazaki K."/>
            <person name="Natsume S."/>
            <person name="Konno N."/>
        </authorList>
    </citation>
    <scope>NUCLEOTIDE SEQUENCE [LARGE SCALE GENOMIC DNA]</scope>
    <source>
        <strain evidence="7 8">NBRC 111202</strain>
    </source>
</reference>
<feature type="transmembrane region" description="Helical" evidence="5">
    <location>
        <begin position="416"/>
        <end position="438"/>
    </location>
</feature>
<feature type="transmembrane region" description="Helical" evidence="5">
    <location>
        <begin position="140"/>
        <end position="159"/>
    </location>
</feature>
<dbReference type="Pfam" id="PF07690">
    <property type="entry name" value="MFS_1"/>
    <property type="match status" value="1"/>
</dbReference>
<feature type="transmembrane region" description="Helical" evidence="5">
    <location>
        <begin position="42"/>
        <end position="59"/>
    </location>
</feature>
<dbReference type="InterPro" id="IPR020846">
    <property type="entry name" value="MFS_dom"/>
</dbReference>
<evidence type="ECO:0000313" key="7">
    <source>
        <dbReference type="EMBL" id="GAW10197.1"/>
    </source>
</evidence>
<comment type="subcellular location">
    <subcellularLocation>
        <location evidence="1">Membrane</location>
        <topology evidence="1">Multi-pass membrane protein</topology>
    </subcellularLocation>
</comment>
<feature type="transmembrane region" description="Helical" evidence="5">
    <location>
        <begin position="318"/>
        <end position="337"/>
    </location>
</feature>
<feature type="transmembrane region" description="Helical" evidence="5">
    <location>
        <begin position="357"/>
        <end position="378"/>
    </location>
</feature>
<evidence type="ECO:0000256" key="2">
    <source>
        <dbReference type="ARBA" id="ARBA00022692"/>
    </source>
</evidence>
<dbReference type="STRING" id="5353.A0A1Q3ESP1"/>
<dbReference type="CDD" id="cd17323">
    <property type="entry name" value="MFS_Tpo1_MDR_like"/>
    <property type="match status" value="1"/>
</dbReference>
<dbReference type="PROSITE" id="PS50850">
    <property type="entry name" value="MFS"/>
    <property type="match status" value="1"/>
</dbReference>